<dbReference type="InterPro" id="IPR002110">
    <property type="entry name" value="Ankyrin_rpt"/>
</dbReference>
<feature type="repeat" description="ANK" evidence="3">
    <location>
        <begin position="168"/>
        <end position="200"/>
    </location>
</feature>
<dbReference type="Gene3D" id="1.25.40.20">
    <property type="entry name" value="Ankyrin repeat-containing domain"/>
    <property type="match status" value="1"/>
</dbReference>
<dbReference type="GO" id="GO:0005634">
    <property type="term" value="C:nucleus"/>
    <property type="evidence" value="ECO:0007669"/>
    <property type="project" value="TreeGrafter"/>
</dbReference>
<feature type="repeat" description="ANK" evidence="3">
    <location>
        <begin position="134"/>
        <end position="167"/>
    </location>
</feature>
<dbReference type="GO" id="GO:0000976">
    <property type="term" value="F:transcription cis-regulatory region binding"/>
    <property type="evidence" value="ECO:0007669"/>
    <property type="project" value="TreeGrafter"/>
</dbReference>
<proteinExistence type="predicted"/>
<comment type="caution">
    <text evidence="5">The sequence shown here is derived from an EMBL/GenBank/DDBJ whole genome shotgun (WGS) entry which is preliminary data.</text>
</comment>
<keyword evidence="6" id="KW-1185">Reference proteome</keyword>
<keyword evidence="2 3" id="KW-0040">ANK repeat</keyword>
<dbReference type="EMBL" id="JAPZBR010000006">
    <property type="protein sequence ID" value="KAJ5350187.1"/>
    <property type="molecule type" value="Genomic_DNA"/>
</dbReference>
<dbReference type="PROSITE" id="PS50297">
    <property type="entry name" value="ANK_REP_REGION"/>
    <property type="match status" value="2"/>
</dbReference>
<evidence type="ECO:0000256" key="1">
    <source>
        <dbReference type="ARBA" id="ARBA00022737"/>
    </source>
</evidence>
<reference evidence="5" key="1">
    <citation type="submission" date="2022-12" db="EMBL/GenBank/DDBJ databases">
        <authorList>
            <person name="Petersen C."/>
        </authorList>
    </citation>
    <scope>NUCLEOTIDE SEQUENCE</scope>
    <source>
        <strain evidence="5">IBT 35675</strain>
    </source>
</reference>
<dbReference type="InterPro" id="IPR050663">
    <property type="entry name" value="Ankyrin-SOCS_Box"/>
</dbReference>
<dbReference type="PANTHER" id="PTHR24193:SF121">
    <property type="entry name" value="ADA2A-CONTAINING COMPLEX COMPONENT 3, ISOFORM D"/>
    <property type="match status" value="1"/>
</dbReference>
<name>A0A9W9UMB7_PENBR</name>
<dbReference type="Pfam" id="PF12796">
    <property type="entry name" value="Ank_2"/>
    <property type="match status" value="1"/>
</dbReference>
<evidence type="ECO:0000256" key="3">
    <source>
        <dbReference type="PROSITE-ProRule" id="PRU00023"/>
    </source>
</evidence>
<dbReference type="SMART" id="SM00256">
    <property type="entry name" value="FBOX"/>
    <property type="match status" value="1"/>
</dbReference>
<keyword evidence="1" id="KW-0677">Repeat</keyword>
<dbReference type="SUPFAM" id="SSF81383">
    <property type="entry name" value="F-box domain"/>
    <property type="match status" value="1"/>
</dbReference>
<dbReference type="PANTHER" id="PTHR24193">
    <property type="entry name" value="ANKYRIN REPEAT PROTEIN"/>
    <property type="match status" value="1"/>
</dbReference>
<dbReference type="InterPro" id="IPR001810">
    <property type="entry name" value="F-box_dom"/>
</dbReference>
<dbReference type="GO" id="GO:0045944">
    <property type="term" value="P:positive regulation of transcription by RNA polymerase II"/>
    <property type="evidence" value="ECO:0007669"/>
    <property type="project" value="TreeGrafter"/>
</dbReference>
<evidence type="ECO:0000313" key="5">
    <source>
        <dbReference type="EMBL" id="KAJ5350187.1"/>
    </source>
</evidence>
<dbReference type="Proteomes" id="UP001148299">
    <property type="component" value="Unassembled WGS sequence"/>
</dbReference>
<evidence type="ECO:0000313" key="6">
    <source>
        <dbReference type="Proteomes" id="UP001148299"/>
    </source>
</evidence>
<evidence type="ECO:0000256" key="2">
    <source>
        <dbReference type="ARBA" id="ARBA00023043"/>
    </source>
</evidence>
<feature type="domain" description="F-box" evidence="4">
    <location>
        <begin position="6"/>
        <end position="46"/>
    </location>
</feature>
<dbReference type="Pfam" id="PF12937">
    <property type="entry name" value="F-box-like"/>
    <property type="match status" value="1"/>
</dbReference>
<dbReference type="InterPro" id="IPR036770">
    <property type="entry name" value="Ankyrin_rpt-contain_sf"/>
</dbReference>
<dbReference type="SMART" id="SM00248">
    <property type="entry name" value="ANK"/>
    <property type="match status" value="5"/>
</dbReference>
<dbReference type="AlphaFoldDB" id="A0A9W9UMB7"/>
<reference evidence="5" key="2">
    <citation type="journal article" date="2023" name="IMA Fungus">
        <title>Comparative genomic study of the Penicillium genus elucidates a diverse pangenome and 15 lateral gene transfer events.</title>
        <authorList>
            <person name="Petersen C."/>
            <person name="Sorensen T."/>
            <person name="Nielsen M.R."/>
            <person name="Sondergaard T.E."/>
            <person name="Sorensen J.L."/>
            <person name="Fitzpatrick D.A."/>
            <person name="Frisvad J.C."/>
            <person name="Nielsen K.L."/>
        </authorList>
    </citation>
    <scope>NUCLEOTIDE SEQUENCE</scope>
    <source>
        <strain evidence="5">IBT 35675</strain>
    </source>
</reference>
<organism evidence="5 6">
    <name type="scientific">Penicillium brevicompactum</name>
    <dbReference type="NCBI Taxonomy" id="5074"/>
    <lineage>
        <taxon>Eukaryota</taxon>
        <taxon>Fungi</taxon>
        <taxon>Dikarya</taxon>
        <taxon>Ascomycota</taxon>
        <taxon>Pezizomycotina</taxon>
        <taxon>Eurotiomycetes</taxon>
        <taxon>Eurotiomycetidae</taxon>
        <taxon>Eurotiales</taxon>
        <taxon>Aspergillaceae</taxon>
        <taxon>Penicillium</taxon>
    </lineage>
</organism>
<feature type="repeat" description="ANK" evidence="3">
    <location>
        <begin position="100"/>
        <end position="132"/>
    </location>
</feature>
<gene>
    <name evidence="5" type="ORF">N7541_007914</name>
</gene>
<dbReference type="PROSITE" id="PS50088">
    <property type="entry name" value="ANK_REPEAT"/>
    <property type="match status" value="3"/>
</dbReference>
<dbReference type="SUPFAM" id="SSF48403">
    <property type="entry name" value="Ankyrin repeat"/>
    <property type="match status" value="1"/>
</dbReference>
<sequence length="255" mass="28168">MSLLSLPPELAFLISSHLNSPKDLLSFLRTSQKFYHLLTNELYQNNIRSGGGSALLWYASRGDELGVRNMLRAATKGRSDVAITKLLLEHGAMVDPVVFDKHAPLLEAIRSNQESKMVLLLKHGADIHILDRRSGMTLVHIAASKNATPEIIKILIASGIQMESQDNMGRTPLQIAAGHSCTRAVRLLLHLGANPNFKNMHQYWKGWSALFYVATNPSIPGNGRKSIIRALVVHGAGSIPEIMPKRRLYPMPSLI</sequence>
<dbReference type="InterPro" id="IPR036047">
    <property type="entry name" value="F-box-like_dom_sf"/>
</dbReference>
<evidence type="ECO:0000259" key="4">
    <source>
        <dbReference type="SMART" id="SM00256"/>
    </source>
</evidence>
<dbReference type="CDD" id="cd09917">
    <property type="entry name" value="F-box_SF"/>
    <property type="match status" value="1"/>
</dbReference>
<accession>A0A9W9UMB7</accession>
<protein>
    <recommendedName>
        <fullName evidence="4">F-box domain-containing protein</fullName>
    </recommendedName>
</protein>